<accession>A0ACC0WWA1</accession>
<sequence length="163" mass="18365">MKLPLRPNCAAVSAPHFSPPTAAVFLFCKPTRDPLSMPKKGLKTPFQRGHEAQLCLVVTNRDEATSAVRAVTCQFCLKFGREAKPRAKRKRTSHAQSFTAPFRVDVYTRHHENAHPERWAEFQQLSTAEKSNYFENAINRASTLLAHFNSHGSSDSDIQPRDC</sequence>
<evidence type="ECO:0000313" key="1">
    <source>
        <dbReference type="EMBL" id="KAI9923069.1"/>
    </source>
</evidence>
<protein>
    <submittedName>
        <fullName evidence="1">Uncharacterized protein</fullName>
    </submittedName>
</protein>
<name>A0ACC0WWA1_9STRA</name>
<keyword evidence="2" id="KW-1185">Reference proteome</keyword>
<dbReference type="EMBL" id="CM047580">
    <property type="protein sequence ID" value="KAI9923069.1"/>
    <property type="molecule type" value="Genomic_DNA"/>
</dbReference>
<comment type="caution">
    <text evidence="1">The sequence shown here is derived from an EMBL/GenBank/DDBJ whole genome shotgun (WGS) entry which is preliminary data.</text>
</comment>
<gene>
    <name evidence="1" type="ORF">PsorP6_001222</name>
</gene>
<proteinExistence type="predicted"/>
<evidence type="ECO:0000313" key="2">
    <source>
        <dbReference type="Proteomes" id="UP001163321"/>
    </source>
</evidence>
<reference evidence="1 2" key="1">
    <citation type="journal article" date="2022" name="bioRxiv">
        <title>The genome of the oomycete Peronosclerospora sorghi, a cosmopolitan pathogen of maize and sorghum, is inflated with dispersed pseudogenes.</title>
        <authorList>
            <person name="Fletcher K."/>
            <person name="Martin F."/>
            <person name="Isakeit T."/>
            <person name="Cavanaugh K."/>
            <person name="Magill C."/>
            <person name="Michelmore R."/>
        </authorList>
    </citation>
    <scope>NUCLEOTIDE SEQUENCE [LARGE SCALE GENOMIC DNA]</scope>
    <source>
        <strain evidence="1">P6</strain>
    </source>
</reference>
<organism evidence="1 2">
    <name type="scientific">Peronosclerospora sorghi</name>
    <dbReference type="NCBI Taxonomy" id="230839"/>
    <lineage>
        <taxon>Eukaryota</taxon>
        <taxon>Sar</taxon>
        <taxon>Stramenopiles</taxon>
        <taxon>Oomycota</taxon>
        <taxon>Peronosporomycetes</taxon>
        <taxon>Peronosporales</taxon>
        <taxon>Peronosporaceae</taxon>
        <taxon>Peronosclerospora</taxon>
    </lineage>
</organism>
<dbReference type="Proteomes" id="UP001163321">
    <property type="component" value="Chromosome 1"/>
</dbReference>